<dbReference type="FunFam" id="1.20.81.30:FF:000001">
    <property type="entry name" value="Type II secretion system protein F"/>
    <property type="match status" value="2"/>
</dbReference>
<dbReference type="InterPro" id="IPR003004">
    <property type="entry name" value="GspF/PilC"/>
</dbReference>
<dbReference type="PANTHER" id="PTHR30012:SF0">
    <property type="entry name" value="TYPE II SECRETION SYSTEM PROTEIN F-RELATED"/>
    <property type="match status" value="1"/>
</dbReference>
<evidence type="ECO:0000256" key="7">
    <source>
        <dbReference type="ARBA" id="ARBA00022989"/>
    </source>
</evidence>
<keyword evidence="13" id="KW-1185">Reference proteome</keyword>
<dbReference type="Proteomes" id="UP000197032">
    <property type="component" value="Unassembled WGS sequence"/>
</dbReference>
<feature type="transmembrane region" description="Helical" evidence="10">
    <location>
        <begin position="376"/>
        <end position="397"/>
    </location>
</feature>
<feature type="transmembrane region" description="Helical" evidence="10">
    <location>
        <begin position="170"/>
        <end position="192"/>
    </location>
</feature>
<evidence type="ECO:0000256" key="4">
    <source>
        <dbReference type="ARBA" id="ARBA00022475"/>
    </source>
</evidence>
<dbReference type="OrthoDB" id="9805682at2"/>
<dbReference type="AlphaFoldDB" id="A0A1Z5HXW7"/>
<proteinExistence type="inferred from homology"/>
<evidence type="ECO:0000256" key="5">
    <source>
        <dbReference type="ARBA" id="ARBA00022519"/>
    </source>
</evidence>
<feature type="domain" description="Type II secretion system protein GspF" evidence="11">
    <location>
        <begin position="273"/>
        <end position="395"/>
    </location>
</feature>
<protein>
    <submittedName>
        <fullName evidence="12">Type II secretion system F domain-containing protein</fullName>
    </submittedName>
</protein>
<evidence type="ECO:0000259" key="11">
    <source>
        <dbReference type="Pfam" id="PF00482"/>
    </source>
</evidence>
<name>A0A1Z5HXW7_9FIRM</name>
<sequence>MPQYAYRVRDASGRLLKGTMEADGEARVIKYLRSQNYYIIDIRRLTALEWEFKLPSLRRRRVKLRDLAVFCRQFSTMINAGLPIMLSLKTLSQQIDNRVLRDTLKGLIEELEKGQSLHESVQQFPQVFPPIFVNMIEAGEISGALDEVLERLADHLEREHQMNEKVRTALTYPTVILVVAVLAVVFLLTFVLPTFTAMLESLNAPLPLPTRIIINASRFLRGYWYYILGGLVLTVLGIRRMLQEETVAREVDRYLLRVPVFGQLIHKSILSRFSRTLGTLLRSGVPVVEALEVVRRTTGNRVVAEGVQKAVESIREGQSIAERLAETGVFPPMVIEMVAIGEETGNLDALLEKISLFYDREVESVVSRLSSMIEPILIAVLGGFVAFIIVSVLLPIFNIMGAM</sequence>
<evidence type="ECO:0000313" key="12">
    <source>
        <dbReference type="EMBL" id="GAW94130.1"/>
    </source>
</evidence>
<dbReference type="RefSeq" id="WP_088555137.1">
    <property type="nucleotide sequence ID" value="NZ_BDGJ01000198.1"/>
</dbReference>
<comment type="caution">
    <text evidence="12">The sequence shown here is derived from an EMBL/GenBank/DDBJ whole genome shotgun (WGS) entry which is preliminary data.</text>
</comment>
<keyword evidence="8 10" id="KW-0472">Membrane</keyword>
<keyword evidence="7 10" id="KW-1133">Transmembrane helix</keyword>
<dbReference type="PRINTS" id="PR00812">
    <property type="entry name" value="BCTERIALGSPF"/>
</dbReference>
<dbReference type="InterPro" id="IPR042094">
    <property type="entry name" value="T2SS_GspF_sf"/>
</dbReference>
<dbReference type="GO" id="GO:0009306">
    <property type="term" value="P:protein secretion"/>
    <property type="evidence" value="ECO:0007669"/>
    <property type="project" value="InterPro"/>
</dbReference>
<comment type="subcellular location">
    <subcellularLocation>
        <location evidence="1">Cell inner membrane</location>
        <topology evidence="1">Multi-pass membrane protein</topology>
    </subcellularLocation>
    <subcellularLocation>
        <location evidence="9">Cell membrane</location>
        <topology evidence="9">Multi-pass membrane protein</topology>
    </subcellularLocation>
</comment>
<evidence type="ECO:0000256" key="10">
    <source>
        <dbReference type="SAM" id="Phobius"/>
    </source>
</evidence>
<dbReference type="InterPro" id="IPR018076">
    <property type="entry name" value="T2SS_GspF_dom"/>
</dbReference>
<dbReference type="Gene3D" id="1.20.81.30">
    <property type="entry name" value="Type II secretion system (T2SS), domain F"/>
    <property type="match status" value="2"/>
</dbReference>
<dbReference type="InterPro" id="IPR001992">
    <property type="entry name" value="T2SS_GspF/T4SS_PilC_CS"/>
</dbReference>
<gene>
    <name evidence="12" type="ORF">KKC1_32440</name>
</gene>
<evidence type="ECO:0000256" key="9">
    <source>
        <dbReference type="RuleBase" id="RU003923"/>
    </source>
</evidence>
<keyword evidence="4" id="KW-1003">Cell membrane</keyword>
<evidence type="ECO:0000256" key="6">
    <source>
        <dbReference type="ARBA" id="ARBA00022692"/>
    </source>
</evidence>
<evidence type="ECO:0000256" key="1">
    <source>
        <dbReference type="ARBA" id="ARBA00004429"/>
    </source>
</evidence>
<evidence type="ECO:0000256" key="2">
    <source>
        <dbReference type="ARBA" id="ARBA00005745"/>
    </source>
</evidence>
<evidence type="ECO:0000313" key="13">
    <source>
        <dbReference type="Proteomes" id="UP000197032"/>
    </source>
</evidence>
<feature type="domain" description="Type II secretion system protein GspF" evidence="11">
    <location>
        <begin position="70"/>
        <end position="193"/>
    </location>
</feature>
<keyword evidence="6 9" id="KW-0812">Transmembrane</keyword>
<keyword evidence="5" id="KW-0997">Cell inner membrane</keyword>
<keyword evidence="3 9" id="KW-0813">Transport</keyword>
<accession>A0A1Z5HXW7</accession>
<evidence type="ECO:0000256" key="8">
    <source>
        <dbReference type="ARBA" id="ARBA00023136"/>
    </source>
</evidence>
<feature type="transmembrane region" description="Helical" evidence="10">
    <location>
        <begin position="223"/>
        <end position="242"/>
    </location>
</feature>
<organism evidence="12 13">
    <name type="scientific">Calderihabitans maritimus</name>
    <dbReference type="NCBI Taxonomy" id="1246530"/>
    <lineage>
        <taxon>Bacteria</taxon>
        <taxon>Bacillati</taxon>
        <taxon>Bacillota</taxon>
        <taxon>Clostridia</taxon>
        <taxon>Neomoorellales</taxon>
        <taxon>Calderihabitantaceae</taxon>
        <taxon>Calderihabitans</taxon>
    </lineage>
</organism>
<dbReference type="EMBL" id="BDGJ01000198">
    <property type="protein sequence ID" value="GAW94130.1"/>
    <property type="molecule type" value="Genomic_DNA"/>
</dbReference>
<comment type="similarity">
    <text evidence="2 9">Belongs to the GSP F family.</text>
</comment>
<dbReference type="GO" id="GO:0005886">
    <property type="term" value="C:plasma membrane"/>
    <property type="evidence" value="ECO:0007669"/>
    <property type="project" value="UniProtKB-SubCell"/>
</dbReference>
<dbReference type="Pfam" id="PF00482">
    <property type="entry name" value="T2SSF"/>
    <property type="match status" value="2"/>
</dbReference>
<evidence type="ECO:0000256" key="3">
    <source>
        <dbReference type="ARBA" id="ARBA00022448"/>
    </source>
</evidence>
<reference evidence="13" key="1">
    <citation type="journal article" date="2017" name="Appl. Environ. Microbiol.">
        <title>Genomic Analysis of Calderihabitans maritimus KKC1, a Thermophilic, Hydrogenogenic, Carboxydotrophic Bacterium Isolated from Marine Sediment.</title>
        <authorList>
            <person name="Omae K."/>
            <person name="Yoneda Y."/>
            <person name="Fukuyama Y."/>
            <person name="Yoshida T."/>
            <person name="Sako Y."/>
        </authorList>
    </citation>
    <scope>NUCLEOTIDE SEQUENCE [LARGE SCALE GENOMIC DNA]</scope>
    <source>
        <strain evidence="13">KKC1</strain>
    </source>
</reference>
<dbReference type="PROSITE" id="PS00874">
    <property type="entry name" value="T2SP_F"/>
    <property type="match status" value="1"/>
</dbReference>
<dbReference type="PANTHER" id="PTHR30012">
    <property type="entry name" value="GENERAL SECRETION PATHWAY PROTEIN"/>
    <property type="match status" value="1"/>
</dbReference>